<gene>
    <name evidence="1" type="ORF">LCGC14_2161760</name>
</gene>
<dbReference type="AlphaFoldDB" id="A0A0F9GNT7"/>
<organism evidence="1">
    <name type="scientific">marine sediment metagenome</name>
    <dbReference type="NCBI Taxonomy" id="412755"/>
    <lineage>
        <taxon>unclassified sequences</taxon>
        <taxon>metagenomes</taxon>
        <taxon>ecological metagenomes</taxon>
    </lineage>
</organism>
<proteinExistence type="predicted"/>
<accession>A0A0F9GNT7</accession>
<sequence>MLQALRMRLLLPIADLGVTNRAWLDLPCDVEAGMAIDIARIQAYHLGFTFALIAAASIQTAVEIGIFTGEVDWNTISTTDVPRLGIPGVIYNSYDELFIGTDAAAIPQALAREHRPEEAYFIPPLRLCQSRIQVVGLMRIAPGSTERYEVVIWYTPVRVTQIEALQLHEYWARTNERGRSVM</sequence>
<comment type="caution">
    <text evidence="1">The sequence shown here is derived from an EMBL/GenBank/DDBJ whole genome shotgun (WGS) entry which is preliminary data.</text>
</comment>
<dbReference type="EMBL" id="LAZR01027748">
    <property type="protein sequence ID" value="KKL64757.1"/>
    <property type="molecule type" value="Genomic_DNA"/>
</dbReference>
<reference evidence="1" key="1">
    <citation type="journal article" date="2015" name="Nature">
        <title>Complex archaea that bridge the gap between prokaryotes and eukaryotes.</title>
        <authorList>
            <person name="Spang A."/>
            <person name="Saw J.H."/>
            <person name="Jorgensen S.L."/>
            <person name="Zaremba-Niedzwiedzka K."/>
            <person name="Martijn J."/>
            <person name="Lind A.E."/>
            <person name="van Eijk R."/>
            <person name="Schleper C."/>
            <person name="Guy L."/>
            <person name="Ettema T.J."/>
        </authorList>
    </citation>
    <scope>NUCLEOTIDE SEQUENCE</scope>
</reference>
<protein>
    <submittedName>
        <fullName evidence="1">Uncharacterized protein</fullName>
    </submittedName>
</protein>
<evidence type="ECO:0000313" key="1">
    <source>
        <dbReference type="EMBL" id="KKL64757.1"/>
    </source>
</evidence>
<name>A0A0F9GNT7_9ZZZZ</name>